<dbReference type="GeneID" id="90768972"/>
<evidence type="ECO:0000313" key="13">
    <source>
        <dbReference type="EMBL" id="QBK32102.1"/>
    </source>
</evidence>
<dbReference type="KEGG" id="rpod:E0E05_16840"/>
<gene>
    <name evidence="13" type="primary">ccmD</name>
    <name evidence="13" type="ORF">E0E05_16840</name>
</gene>
<dbReference type="GO" id="GO:0017004">
    <property type="term" value="P:cytochrome complex assembly"/>
    <property type="evidence" value="ECO:0007669"/>
    <property type="project" value="UniProtKB-KW"/>
</dbReference>
<dbReference type="Proteomes" id="UP000293719">
    <property type="component" value="Chromosome"/>
</dbReference>
<feature type="transmembrane region" description="Helical" evidence="12">
    <location>
        <begin position="6"/>
        <end position="28"/>
    </location>
</feature>
<comment type="function">
    <text evidence="1 12">Required for the export of heme to the periplasm for the biogenesis of c-type cytochromes.</text>
</comment>
<evidence type="ECO:0000256" key="10">
    <source>
        <dbReference type="ARBA" id="ARBA00022989"/>
    </source>
</evidence>
<comment type="subcellular location">
    <subcellularLocation>
        <location evidence="2 12">Cell inner membrane</location>
        <topology evidence="2 12">Single-pass membrane protein</topology>
    </subcellularLocation>
</comment>
<evidence type="ECO:0000313" key="14">
    <source>
        <dbReference type="Proteomes" id="UP000293719"/>
    </source>
</evidence>
<evidence type="ECO:0000256" key="7">
    <source>
        <dbReference type="ARBA" id="ARBA00022519"/>
    </source>
</evidence>
<proteinExistence type="inferred from homology"/>
<name>A0A4P6V3S7_9HYPH</name>
<dbReference type="GO" id="GO:0015886">
    <property type="term" value="P:heme transport"/>
    <property type="evidence" value="ECO:0007669"/>
    <property type="project" value="InterPro"/>
</dbReference>
<dbReference type="Pfam" id="PF04995">
    <property type="entry name" value="CcmD"/>
    <property type="match status" value="1"/>
</dbReference>
<dbReference type="InterPro" id="IPR007078">
    <property type="entry name" value="Haem_export_protD_CcmD"/>
</dbReference>
<evidence type="ECO:0000256" key="8">
    <source>
        <dbReference type="ARBA" id="ARBA00022692"/>
    </source>
</evidence>
<keyword evidence="10 12" id="KW-1133">Transmembrane helix</keyword>
<dbReference type="NCBIfam" id="TIGR03141">
    <property type="entry name" value="cytochro_ccmD"/>
    <property type="match status" value="1"/>
</dbReference>
<sequence>MLSHTAFVLLSYGAALAVLAAVIGWLLVDRAATRRELERLEQAGFRRRSESADETLR</sequence>
<accession>A0A4P6V3S7</accession>
<evidence type="ECO:0000256" key="4">
    <source>
        <dbReference type="ARBA" id="ARBA00016461"/>
    </source>
</evidence>
<reference evidence="13 14" key="1">
    <citation type="journal article" date="2017" name="Int. J. Syst. Evol. Microbiol.">
        <title>Roseitalea porphyridii gen. nov., sp. nov., isolated from a red alga, and reclassification of Hoeflea suaedae Chung et al. 2013 as Pseudohoeflea suaedae gen. nov., comb. nov.</title>
        <authorList>
            <person name="Hyeon J.W."/>
            <person name="Jeong S.E."/>
            <person name="Baek K."/>
            <person name="Jeon C.O."/>
        </authorList>
    </citation>
    <scope>NUCLEOTIDE SEQUENCE [LARGE SCALE GENOMIC DNA]</scope>
    <source>
        <strain evidence="13 14">MA7-20</strain>
    </source>
</reference>
<evidence type="ECO:0000256" key="9">
    <source>
        <dbReference type="ARBA" id="ARBA00022748"/>
    </source>
</evidence>
<evidence type="ECO:0000256" key="3">
    <source>
        <dbReference type="ARBA" id="ARBA00008741"/>
    </source>
</evidence>
<comment type="similarity">
    <text evidence="3 12">Belongs to the CcmD/CycX/HelD family.</text>
</comment>
<keyword evidence="9 12" id="KW-0201">Cytochrome c-type biogenesis</keyword>
<evidence type="ECO:0000256" key="6">
    <source>
        <dbReference type="ARBA" id="ARBA00022475"/>
    </source>
</evidence>
<dbReference type="AlphaFoldDB" id="A0A4P6V3S7"/>
<evidence type="ECO:0000256" key="12">
    <source>
        <dbReference type="RuleBase" id="RU363101"/>
    </source>
</evidence>
<evidence type="ECO:0000256" key="2">
    <source>
        <dbReference type="ARBA" id="ARBA00004377"/>
    </source>
</evidence>
<evidence type="ECO:0000256" key="11">
    <source>
        <dbReference type="ARBA" id="ARBA00023136"/>
    </source>
</evidence>
<dbReference type="RefSeq" id="WP_131617746.1">
    <property type="nucleotide sequence ID" value="NZ_CP036532.1"/>
</dbReference>
<evidence type="ECO:0000256" key="1">
    <source>
        <dbReference type="ARBA" id="ARBA00002442"/>
    </source>
</evidence>
<keyword evidence="8 12" id="KW-0812">Transmembrane</keyword>
<dbReference type="EMBL" id="CP036532">
    <property type="protein sequence ID" value="QBK32102.1"/>
    <property type="molecule type" value="Genomic_DNA"/>
</dbReference>
<protein>
    <recommendedName>
        <fullName evidence="4 12">Heme exporter protein D</fullName>
    </recommendedName>
</protein>
<keyword evidence="11 12" id="KW-0472">Membrane</keyword>
<keyword evidence="14" id="KW-1185">Reference proteome</keyword>
<dbReference type="GO" id="GO:0005886">
    <property type="term" value="C:plasma membrane"/>
    <property type="evidence" value="ECO:0007669"/>
    <property type="project" value="UniProtKB-SubCell"/>
</dbReference>
<keyword evidence="7 12" id="KW-0997">Cell inner membrane</keyword>
<evidence type="ECO:0000256" key="5">
    <source>
        <dbReference type="ARBA" id="ARBA00022448"/>
    </source>
</evidence>
<organism evidence="13 14">
    <name type="scientific">Roseitalea porphyridii</name>
    <dbReference type="NCBI Taxonomy" id="1852022"/>
    <lineage>
        <taxon>Bacteria</taxon>
        <taxon>Pseudomonadati</taxon>
        <taxon>Pseudomonadota</taxon>
        <taxon>Alphaproteobacteria</taxon>
        <taxon>Hyphomicrobiales</taxon>
        <taxon>Ahrensiaceae</taxon>
        <taxon>Roseitalea</taxon>
    </lineage>
</organism>
<keyword evidence="5 12" id="KW-0813">Transport</keyword>
<keyword evidence="6 12" id="KW-1003">Cell membrane</keyword>